<dbReference type="InterPro" id="IPR009057">
    <property type="entry name" value="Homeodomain-like_sf"/>
</dbReference>
<feature type="DNA-binding region" description="H-T-H motif" evidence="2">
    <location>
        <begin position="40"/>
        <end position="59"/>
    </location>
</feature>
<gene>
    <name evidence="4" type="ORF">FXN65_13595</name>
</gene>
<dbReference type="Proteomes" id="UP000327179">
    <property type="component" value="Chromosome"/>
</dbReference>
<evidence type="ECO:0000313" key="4">
    <source>
        <dbReference type="EMBL" id="QEY63049.1"/>
    </source>
</evidence>
<dbReference type="Pfam" id="PF00440">
    <property type="entry name" value="TetR_N"/>
    <property type="match status" value="1"/>
</dbReference>
<dbReference type="EMBL" id="CP043311">
    <property type="protein sequence ID" value="QEY63049.1"/>
    <property type="molecule type" value="Genomic_DNA"/>
</dbReference>
<sequence>MTEDNARRREIGLKRRERTRQKLLEAAARVVAEFGERNATIDDFIQAAGVARGTFYNYYATRQDLLDDLWGSFGRNPFLEIHLACQKLEDPAERITAEARLVFQSATRNPAWGWLVYAMSASGQTVNDDLLVYPRPDLVLGLRQGRFTFDELSCASDLVVGTVRTALKAILSEARPKDYAHGICVLLLRALGIPNAEALEISGRPLPTGLQMVRDTG</sequence>
<dbReference type="KEGG" id="plal:FXN65_13595"/>
<dbReference type="InterPro" id="IPR049513">
    <property type="entry name" value="TetR_C_40"/>
</dbReference>
<dbReference type="PRINTS" id="PR00455">
    <property type="entry name" value="HTHTETR"/>
</dbReference>
<evidence type="ECO:0000256" key="1">
    <source>
        <dbReference type="ARBA" id="ARBA00023125"/>
    </source>
</evidence>
<dbReference type="AlphaFoldDB" id="A0A5J6QQU1"/>
<dbReference type="PANTHER" id="PTHR30055">
    <property type="entry name" value="HTH-TYPE TRANSCRIPTIONAL REGULATOR RUTR"/>
    <property type="match status" value="1"/>
</dbReference>
<dbReference type="PROSITE" id="PS50977">
    <property type="entry name" value="HTH_TETR_2"/>
    <property type="match status" value="1"/>
</dbReference>
<accession>A0A5J6QQU1</accession>
<name>A0A5J6QQU1_9GAMM</name>
<evidence type="ECO:0000256" key="2">
    <source>
        <dbReference type="PROSITE-ProRule" id="PRU00335"/>
    </source>
</evidence>
<dbReference type="GO" id="GO:0000976">
    <property type="term" value="F:transcription cis-regulatory region binding"/>
    <property type="evidence" value="ECO:0007669"/>
    <property type="project" value="TreeGrafter"/>
</dbReference>
<reference evidence="4 5" key="1">
    <citation type="submission" date="2019-08" db="EMBL/GenBank/DDBJ databases">
        <title>Whole-genome Sequencing of e-waste polymer degrading bacterium Pseudomonas sp. strain PE08.</title>
        <authorList>
            <person name="Kirdat K."/>
            <person name="Debbarma P."/>
            <person name="Narawade N."/>
            <person name="Suyal D."/>
            <person name="Thorat V."/>
            <person name="Shouche Y."/>
            <person name="Goel R."/>
            <person name="Yadav A."/>
        </authorList>
    </citation>
    <scope>NUCLEOTIDE SEQUENCE [LARGE SCALE GENOMIC DNA]</scope>
    <source>
        <strain evidence="4 5">PE08</strain>
    </source>
</reference>
<dbReference type="RefSeq" id="WP_151133701.1">
    <property type="nucleotide sequence ID" value="NZ_CP043311.1"/>
</dbReference>
<evidence type="ECO:0000259" key="3">
    <source>
        <dbReference type="PROSITE" id="PS50977"/>
    </source>
</evidence>
<dbReference type="InterPro" id="IPR001647">
    <property type="entry name" value="HTH_TetR"/>
</dbReference>
<dbReference type="InterPro" id="IPR050109">
    <property type="entry name" value="HTH-type_TetR-like_transc_reg"/>
</dbReference>
<evidence type="ECO:0000313" key="5">
    <source>
        <dbReference type="Proteomes" id="UP000327179"/>
    </source>
</evidence>
<dbReference type="PANTHER" id="PTHR30055:SF226">
    <property type="entry name" value="HTH-TYPE TRANSCRIPTIONAL REGULATOR PKSA"/>
    <property type="match status" value="1"/>
</dbReference>
<dbReference type="Pfam" id="PF21306">
    <property type="entry name" value="TetR_C_40"/>
    <property type="match status" value="1"/>
</dbReference>
<keyword evidence="5" id="KW-1185">Reference proteome</keyword>
<dbReference type="GO" id="GO:0003700">
    <property type="term" value="F:DNA-binding transcription factor activity"/>
    <property type="evidence" value="ECO:0007669"/>
    <property type="project" value="TreeGrafter"/>
</dbReference>
<protein>
    <submittedName>
        <fullName evidence="4">TetR/AcrR family transcriptional regulator</fullName>
    </submittedName>
</protein>
<keyword evidence="1 2" id="KW-0238">DNA-binding</keyword>
<proteinExistence type="predicted"/>
<feature type="domain" description="HTH tetR-type" evidence="3">
    <location>
        <begin position="17"/>
        <end position="77"/>
    </location>
</feature>
<dbReference type="SUPFAM" id="SSF46689">
    <property type="entry name" value="Homeodomain-like"/>
    <property type="match status" value="1"/>
</dbReference>
<organism evidence="4 5">
    <name type="scientific">Metapseudomonas lalkuanensis</name>
    <dbReference type="NCBI Taxonomy" id="2604832"/>
    <lineage>
        <taxon>Bacteria</taxon>
        <taxon>Pseudomonadati</taxon>
        <taxon>Pseudomonadota</taxon>
        <taxon>Gammaproteobacteria</taxon>
        <taxon>Pseudomonadales</taxon>
        <taxon>Pseudomonadaceae</taxon>
        <taxon>Metapseudomonas</taxon>
    </lineage>
</organism>
<dbReference type="Gene3D" id="1.10.357.10">
    <property type="entry name" value="Tetracycline Repressor, domain 2"/>
    <property type="match status" value="1"/>
</dbReference>